<dbReference type="NCBIfam" id="NF005559">
    <property type="entry name" value="PRK07231.1"/>
    <property type="match status" value="1"/>
</dbReference>
<dbReference type="Pfam" id="PF13561">
    <property type="entry name" value="adh_short_C2"/>
    <property type="match status" value="1"/>
</dbReference>
<gene>
    <name evidence="3" type="ORF">EDM56_12185</name>
</gene>
<dbReference type="FunFam" id="3.40.50.720:FF:000981">
    <property type="entry name" value="3-hydroxybutyrate dehydrogenase"/>
    <property type="match status" value="1"/>
</dbReference>
<dbReference type="PROSITE" id="PS00061">
    <property type="entry name" value="ADH_SHORT"/>
    <property type="match status" value="1"/>
</dbReference>
<proteinExistence type="inferred from homology"/>
<dbReference type="AlphaFoldDB" id="A0A3M8DP61"/>
<dbReference type="InterPro" id="IPR020904">
    <property type="entry name" value="Sc_DH/Rdtase_CS"/>
</dbReference>
<dbReference type="PRINTS" id="PR00081">
    <property type="entry name" value="GDHRDH"/>
</dbReference>
<evidence type="ECO:0000256" key="1">
    <source>
        <dbReference type="ARBA" id="ARBA00006484"/>
    </source>
</evidence>
<dbReference type="PANTHER" id="PTHR42879:SF2">
    <property type="entry name" value="3-OXOACYL-[ACYL-CARRIER-PROTEIN] REDUCTASE FABG"/>
    <property type="match status" value="1"/>
</dbReference>
<protein>
    <submittedName>
        <fullName evidence="3">3-hydroxybutyrate dehydrogenase</fullName>
    </submittedName>
</protein>
<dbReference type="InterPro" id="IPR002347">
    <property type="entry name" value="SDR_fam"/>
</dbReference>
<dbReference type="GO" id="GO:0003858">
    <property type="term" value="F:3-hydroxybutyrate dehydrogenase activity"/>
    <property type="evidence" value="ECO:0007669"/>
    <property type="project" value="InterPro"/>
</dbReference>
<dbReference type="PRINTS" id="PR00080">
    <property type="entry name" value="SDRFAMILY"/>
</dbReference>
<evidence type="ECO:0000313" key="3">
    <source>
        <dbReference type="EMBL" id="RNB89910.1"/>
    </source>
</evidence>
<dbReference type="InterPro" id="IPR011294">
    <property type="entry name" value="3-OHbutyrate_DH"/>
</dbReference>
<dbReference type="RefSeq" id="WP_122918163.1">
    <property type="nucleotide sequence ID" value="NZ_RHHQ01000008.1"/>
</dbReference>
<comment type="similarity">
    <text evidence="1">Belongs to the short-chain dehydrogenases/reductases (SDR) family.</text>
</comment>
<evidence type="ECO:0000259" key="2">
    <source>
        <dbReference type="SMART" id="SM00822"/>
    </source>
</evidence>
<comment type="caution">
    <text evidence="3">The sequence shown here is derived from an EMBL/GenBank/DDBJ whole genome shotgun (WGS) entry which is preliminary data.</text>
</comment>
<dbReference type="OrthoDB" id="306388at2"/>
<accession>A0A3M8DP61</accession>
<evidence type="ECO:0000313" key="4">
    <source>
        <dbReference type="Proteomes" id="UP000271031"/>
    </source>
</evidence>
<dbReference type="NCBIfam" id="TIGR01963">
    <property type="entry name" value="PHB_DH"/>
    <property type="match status" value="1"/>
</dbReference>
<dbReference type="InterPro" id="IPR036291">
    <property type="entry name" value="NAD(P)-bd_dom_sf"/>
</dbReference>
<dbReference type="InterPro" id="IPR057326">
    <property type="entry name" value="KR_dom"/>
</dbReference>
<dbReference type="Proteomes" id="UP000271031">
    <property type="component" value="Unassembled WGS sequence"/>
</dbReference>
<reference evidence="3 4" key="1">
    <citation type="submission" date="2018-10" db="EMBL/GenBank/DDBJ databases">
        <title>Phylogenomics of Brevibacillus.</title>
        <authorList>
            <person name="Dunlap C."/>
        </authorList>
    </citation>
    <scope>NUCLEOTIDE SEQUENCE [LARGE SCALE GENOMIC DNA]</scope>
    <source>
        <strain evidence="3 4">JCM 15716</strain>
    </source>
</reference>
<dbReference type="Gene3D" id="3.40.50.720">
    <property type="entry name" value="NAD(P)-binding Rossmann-like Domain"/>
    <property type="match status" value="1"/>
</dbReference>
<dbReference type="PANTHER" id="PTHR42879">
    <property type="entry name" value="3-OXOACYL-(ACYL-CARRIER-PROTEIN) REDUCTASE"/>
    <property type="match status" value="1"/>
</dbReference>
<dbReference type="GO" id="GO:0032787">
    <property type="term" value="P:monocarboxylic acid metabolic process"/>
    <property type="evidence" value="ECO:0007669"/>
    <property type="project" value="UniProtKB-ARBA"/>
</dbReference>
<dbReference type="InterPro" id="IPR050259">
    <property type="entry name" value="SDR"/>
</dbReference>
<organism evidence="3 4">
    <name type="scientific">Brevibacillus fluminis</name>
    <dbReference type="NCBI Taxonomy" id="511487"/>
    <lineage>
        <taxon>Bacteria</taxon>
        <taxon>Bacillati</taxon>
        <taxon>Bacillota</taxon>
        <taxon>Bacilli</taxon>
        <taxon>Bacillales</taxon>
        <taxon>Paenibacillaceae</taxon>
        <taxon>Brevibacillus</taxon>
    </lineage>
</organism>
<sequence length="261" mass="27711">MEKSLYNKVALVTGAASGIGLEIARTFAEEGAKVVLTDLNRESLEKAAAALQNAGHEVLGVPCDVTNEAQFKASIDMAAQAFGRLDILINNAGLQHVSPIEEFPTEKFEQMIKIMLTAPFIGIKHAFPLMKQHGFGRVLNMASINGLIGFAGKAAYNSAKHGVIGLTKVAALEGAADGITVNAICPGYVDTPLVRNQLADLAKTRNVPLEKVLEEVIYPLVPQKRLLAVQEIANYAVFLASDKAQGVTGQAIVIDGGYTAQ</sequence>
<dbReference type="SMART" id="SM00822">
    <property type="entry name" value="PKS_KR"/>
    <property type="match status" value="1"/>
</dbReference>
<dbReference type="SUPFAM" id="SSF51735">
    <property type="entry name" value="NAD(P)-binding Rossmann-fold domains"/>
    <property type="match status" value="1"/>
</dbReference>
<name>A0A3M8DP61_9BACL</name>
<feature type="domain" description="Ketoreductase" evidence="2">
    <location>
        <begin position="8"/>
        <end position="187"/>
    </location>
</feature>
<dbReference type="NCBIfam" id="NF009093">
    <property type="entry name" value="PRK12429.1"/>
    <property type="match status" value="1"/>
</dbReference>
<dbReference type="EMBL" id="RHHQ01000008">
    <property type="protein sequence ID" value="RNB89910.1"/>
    <property type="molecule type" value="Genomic_DNA"/>
</dbReference>
<keyword evidence="4" id="KW-1185">Reference proteome</keyword>